<evidence type="ECO:0000259" key="5">
    <source>
        <dbReference type="Pfam" id="PF00155"/>
    </source>
</evidence>
<comment type="caution">
    <text evidence="6">The sequence shown here is derived from an EMBL/GenBank/DDBJ whole genome shotgun (WGS) entry which is preliminary data.</text>
</comment>
<dbReference type="EC" id="2.6.1.66" evidence="6"/>
<evidence type="ECO:0000256" key="3">
    <source>
        <dbReference type="ARBA" id="ARBA00022679"/>
    </source>
</evidence>
<dbReference type="RefSeq" id="WP_244348669.1">
    <property type="nucleotide sequence ID" value="NZ_JAFIRA010000002.1"/>
</dbReference>
<dbReference type="PANTHER" id="PTHR42790:SF4">
    <property type="entry name" value="VALINE--PYRUVATE AMINOTRANSFERASE"/>
    <property type="match status" value="1"/>
</dbReference>
<dbReference type="InterPro" id="IPR050859">
    <property type="entry name" value="Class-I_PLP-dep_aminotransf"/>
</dbReference>
<keyword evidence="3 6" id="KW-0808">Transferase</keyword>
<sequence>MDPRLSHLGQRMSRLSGVRAINKDIAETLQKGGSHWIDLGAGNPVILPGVEAMWRRYTQELMAEPEFGKVLCRYGVSQGYGPLLEAVVDYFNREYGWGITRRNVLITPGSQSFYFFAVNVFCGRDADGQRRTLLLPLIPDYTGYGGILIEESDLQAMPPTIEKQGSHTFKYRPDLDQLQVDKQVGAILFSRPCNPTGNVITDEEVAQIVQRAAAVDVPVIIDSAYAIPFPHLTYVPMNLTWAENVIHCFSLSKAGLPGERVGIAIGPEHLLQSVECFQANASIHSSQLGQAIAARAIRSGELAKLSEQVIRPHYHKKMEHLQAAFAREFPQELPWFLHKAEGALFAWLWLPDLPISDRELYQQLKQQGVVVVPGSPFFPGMDPSWSHQYQCVRISLTASVEQIEQGVAILSQVVEQAHSRTLLTV</sequence>
<evidence type="ECO:0000256" key="1">
    <source>
        <dbReference type="ARBA" id="ARBA00001933"/>
    </source>
</evidence>
<dbReference type="Pfam" id="PF00155">
    <property type="entry name" value="Aminotran_1_2"/>
    <property type="match status" value="1"/>
</dbReference>
<dbReference type="CDD" id="cd00609">
    <property type="entry name" value="AAT_like"/>
    <property type="match status" value="1"/>
</dbReference>
<dbReference type="GO" id="GO:0009042">
    <property type="term" value="F:valine-pyruvate transaminase activity"/>
    <property type="evidence" value="ECO:0007669"/>
    <property type="project" value="UniProtKB-EC"/>
</dbReference>
<dbReference type="EMBL" id="JAFIRA010000002">
    <property type="protein sequence ID" value="MCJ2541570.1"/>
    <property type="molecule type" value="Genomic_DNA"/>
</dbReference>
<evidence type="ECO:0000256" key="4">
    <source>
        <dbReference type="ARBA" id="ARBA00022898"/>
    </source>
</evidence>
<dbReference type="Proteomes" id="UP000830835">
    <property type="component" value="Unassembled WGS sequence"/>
</dbReference>
<keyword evidence="4" id="KW-0663">Pyridoxal phosphate</keyword>
<dbReference type="InterPro" id="IPR015424">
    <property type="entry name" value="PyrdxlP-dep_Trfase"/>
</dbReference>
<feature type="domain" description="Aminotransferase class I/classII large" evidence="5">
    <location>
        <begin position="69"/>
        <end position="407"/>
    </location>
</feature>
<organism evidence="6 7">
    <name type="scientific">Thermostichus vulcanus str. 'Rupite'</name>
    <dbReference type="NCBI Taxonomy" id="2813851"/>
    <lineage>
        <taxon>Bacteria</taxon>
        <taxon>Bacillati</taxon>
        <taxon>Cyanobacteriota</taxon>
        <taxon>Cyanophyceae</taxon>
        <taxon>Thermostichales</taxon>
        <taxon>Thermostichaceae</taxon>
        <taxon>Thermostichus</taxon>
    </lineage>
</organism>
<proteinExistence type="predicted"/>
<dbReference type="SUPFAM" id="SSF53383">
    <property type="entry name" value="PLP-dependent transferases"/>
    <property type="match status" value="1"/>
</dbReference>
<keyword evidence="2 6" id="KW-0032">Aminotransferase</keyword>
<evidence type="ECO:0000256" key="2">
    <source>
        <dbReference type="ARBA" id="ARBA00022576"/>
    </source>
</evidence>
<dbReference type="Gene3D" id="3.40.640.10">
    <property type="entry name" value="Type I PLP-dependent aspartate aminotransferase-like (Major domain)"/>
    <property type="match status" value="1"/>
</dbReference>
<evidence type="ECO:0000313" key="6">
    <source>
        <dbReference type="EMBL" id="MCJ2541570.1"/>
    </source>
</evidence>
<reference evidence="6" key="1">
    <citation type="submission" date="2021-02" db="EMBL/GenBank/DDBJ databases">
        <title>The CRISPR/cas machinery reduction and long-range gene transfer in the hot spring cyanobacterium Synechococcus.</title>
        <authorList>
            <person name="Dvorak P."/>
            <person name="Jahodarova E."/>
            <person name="Hasler P."/>
            <person name="Poulickova A."/>
        </authorList>
    </citation>
    <scope>NUCLEOTIDE SEQUENCE</scope>
    <source>
        <strain evidence="6">Rupite</strain>
    </source>
</reference>
<keyword evidence="7" id="KW-1185">Reference proteome</keyword>
<evidence type="ECO:0000313" key="7">
    <source>
        <dbReference type="Proteomes" id="UP000830835"/>
    </source>
</evidence>
<dbReference type="InterPro" id="IPR015421">
    <property type="entry name" value="PyrdxlP-dep_Trfase_major"/>
</dbReference>
<dbReference type="PANTHER" id="PTHR42790">
    <property type="entry name" value="AMINOTRANSFERASE"/>
    <property type="match status" value="1"/>
</dbReference>
<name>A0ABT0C8A4_THEVL</name>
<dbReference type="InterPro" id="IPR004839">
    <property type="entry name" value="Aminotransferase_I/II_large"/>
</dbReference>
<protein>
    <submittedName>
        <fullName evidence="6">Valine--pyruvate transaminase</fullName>
        <ecNumber evidence="6">2.6.1.66</ecNumber>
    </submittedName>
</protein>
<gene>
    <name evidence="6" type="ORF">JX360_01400</name>
</gene>
<accession>A0ABT0C8A4</accession>
<comment type="cofactor">
    <cofactor evidence="1">
        <name>pyridoxal 5'-phosphate</name>
        <dbReference type="ChEBI" id="CHEBI:597326"/>
    </cofactor>
</comment>
<dbReference type="NCBIfam" id="NF006967">
    <property type="entry name" value="PRK09440.1-5"/>
    <property type="match status" value="1"/>
</dbReference>